<dbReference type="RefSeq" id="YP_010660604.1">
    <property type="nucleotide sequence ID" value="NC_070877.1"/>
</dbReference>
<keyword evidence="2" id="KW-1185">Reference proteome</keyword>
<evidence type="ECO:0000313" key="1">
    <source>
        <dbReference type="EMBL" id="QED11726.1"/>
    </source>
</evidence>
<protein>
    <submittedName>
        <fullName evidence="1">Uncharacterized protein</fullName>
    </submittedName>
</protein>
<evidence type="ECO:0000313" key="2">
    <source>
        <dbReference type="Proteomes" id="UP000321915"/>
    </source>
</evidence>
<reference evidence="1 2" key="1">
    <citation type="submission" date="2019-07" db="EMBL/GenBank/DDBJ databases">
        <authorList>
            <person name="Abdullah A."/>
            <person name="Lima G.C."/>
            <person name="Cuneo C.K."/>
            <person name="Ennest D.C."/>
            <person name="Fritz K.J."/>
            <person name="Johnson B.T."/>
            <person name="Larson S.M."/>
            <person name="Lemunyete M.N."/>
            <person name="Murray M.B."/>
            <person name="Osmond D.E."/>
            <person name="Patras K.A."/>
            <person name="Ransibrahmanakul S."/>
            <person name="Simpson K.A."/>
            <person name="Thull B.S."/>
            <person name="Wetzel S."/>
            <person name="Bonilla J.A."/>
            <person name="Klyczek K."/>
            <person name="Garlena R.A."/>
            <person name="Russell D.A."/>
            <person name="Pope W.H."/>
            <person name="Jacobs-Sera D."/>
            <person name="Hatfull G.F."/>
        </authorList>
    </citation>
    <scope>NUCLEOTIDE SEQUENCE [LARGE SCALE GENOMIC DNA]</scope>
</reference>
<dbReference type="GeneID" id="77936598"/>
<accession>A0A5B8WKF2</accession>
<sequence>MMLRNLKPSLLPEGTVIDDPRHGEYIKRAEGVWEEVGCDIMGDKYRVSDKGYNDWGDAEKIKLDGSTIDDKSDDYFKDYRVVAVDPSFCFYIGDLHGEWDQELGRYPDGADYHGCKGYNCEA</sequence>
<dbReference type="Proteomes" id="UP000321915">
    <property type="component" value="Segment"/>
</dbReference>
<name>A0A5B8WKF2_9CAUD</name>
<proteinExistence type="predicted"/>
<dbReference type="EMBL" id="MN183282">
    <property type="protein sequence ID" value="QED11726.1"/>
    <property type="molecule type" value="Genomic_DNA"/>
</dbReference>
<organism evidence="1 2">
    <name type="scientific">Arthrobacter phage Qui</name>
    <dbReference type="NCBI Taxonomy" id="2603260"/>
    <lineage>
        <taxon>Viruses</taxon>
        <taxon>Duplodnaviria</taxon>
        <taxon>Heunggongvirae</taxon>
        <taxon>Uroviricota</taxon>
        <taxon>Caudoviricetes</taxon>
        <taxon>Quivirus</taxon>
        <taxon>Quivirus qui</taxon>
    </lineage>
</organism>
<gene>
    <name evidence="1" type="primary">238</name>
    <name evidence="1" type="ORF">SEA_QUI_238</name>
</gene>
<dbReference type="KEGG" id="vg:77936598"/>